<dbReference type="RefSeq" id="YP_007890649.1">
    <property type="nucleotide sequence ID" value="NC_021126.1"/>
</dbReference>
<dbReference type="PANTHER" id="PTHR11560">
    <property type="entry name" value="39S RIBOSOMAL PROTEIN L10, MITOCHONDRIAL"/>
    <property type="match status" value="1"/>
</dbReference>
<protein>
    <submittedName>
        <fullName evidence="2">Ribosomal protein L10</fullName>
    </submittedName>
</protein>
<evidence type="ECO:0000256" key="1">
    <source>
        <dbReference type="ARBA" id="ARBA00008889"/>
    </source>
</evidence>
<dbReference type="SUPFAM" id="SSF160369">
    <property type="entry name" value="Ribosomal protein L10-like"/>
    <property type="match status" value="1"/>
</dbReference>
<dbReference type="InterPro" id="IPR047865">
    <property type="entry name" value="Ribosomal_uL10_bac_type"/>
</dbReference>
<keyword evidence="2" id="KW-0496">Mitochondrion</keyword>
<sequence length="183" mass="21574">MERIKKEYLYHLYSDMVLSGSTMLFFQMNNLCEGQKRFEELQRILLEKGEEFPKIQYCLLKNSIFKRVLEDSVYCTLKSLVSGQIIVIHSNSVIPTNFFNLVSDTLLQQEDVTFLGGVYDKKYLTADDLEYAKQLHLGKIGEYSRLVSRFFQNQLFFLKTLESTQLVLLHYLRLREKQLSDTK</sequence>
<dbReference type="AlphaFoldDB" id="M4QL14"/>
<name>M4QL14_9EUKA</name>
<reference evidence="2" key="1">
    <citation type="journal article" date="2006" name="RNA">
        <title>Hybrid E. coli--Mitochondrial ribonuclease P RNAs are catalytically active.</title>
        <authorList>
            <person name="Seif E."/>
            <person name="Cadieux A."/>
            <person name="Lang B.F."/>
        </authorList>
    </citation>
    <scope>NUCLEOTIDE SEQUENCE</scope>
    <source>
        <strain evidence="2">ATCC 50695</strain>
    </source>
</reference>
<keyword evidence="2" id="KW-0687">Ribonucleoprotein</keyword>
<proteinExistence type="inferred from homology"/>
<dbReference type="GO" id="GO:0005840">
    <property type="term" value="C:ribosome"/>
    <property type="evidence" value="ECO:0007669"/>
    <property type="project" value="UniProtKB-KW"/>
</dbReference>
<evidence type="ECO:0000313" key="2">
    <source>
        <dbReference type="EMBL" id="AGH24143.1"/>
    </source>
</evidence>
<dbReference type="Gene3D" id="3.30.70.1730">
    <property type="match status" value="1"/>
</dbReference>
<accession>M4QL14</accession>
<organism evidence="2">
    <name type="scientific">Jakoba bahamiensis</name>
    <dbReference type="NCBI Taxonomy" id="221721"/>
    <lineage>
        <taxon>Eukaryota</taxon>
        <taxon>Discoba</taxon>
        <taxon>Jakobida</taxon>
        <taxon>Histionina</taxon>
        <taxon>Jakobidae</taxon>
        <taxon>Jakoba</taxon>
    </lineage>
</organism>
<dbReference type="GeneID" id="15333071"/>
<gene>
    <name evidence="2" type="primary">rpl10</name>
</gene>
<dbReference type="InterPro" id="IPR043141">
    <property type="entry name" value="Ribosomal_uL10-like_sf"/>
</dbReference>
<dbReference type="EMBL" id="KC353354">
    <property type="protein sequence ID" value="AGH24143.1"/>
    <property type="molecule type" value="Genomic_DNA"/>
</dbReference>
<geneLocation type="mitochondrion" evidence="2"/>
<reference evidence="2" key="2">
    <citation type="journal article" date="2013" name="Genome Biol. Evol.">
        <title>Strikingly bacteria-like and gene-rich mitochondrial genomes throughout jakobid protists.</title>
        <authorList>
            <person name="Burger G."/>
            <person name="Gray M.W."/>
            <person name="Forget L."/>
            <person name="Lang B.F."/>
        </authorList>
    </citation>
    <scope>NUCLEOTIDE SEQUENCE</scope>
    <source>
        <strain evidence="2">ATCC 50695</strain>
    </source>
</reference>
<comment type="similarity">
    <text evidence="1">Belongs to the universal ribosomal protein uL10 family.</text>
</comment>
<keyword evidence="2" id="KW-0689">Ribosomal protein</keyword>